<accession>A0ABQ3ZH68</accession>
<sequence>MSGVTADRDVCVGAGMCVLTAPELFDQDDEGLVVLIDGKPDPDPALTQRAVLLCPSGALRVTGS</sequence>
<keyword evidence="11" id="KW-1185">Reference proteome</keyword>
<evidence type="ECO:0000256" key="2">
    <source>
        <dbReference type="ARBA" id="ARBA00022448"/>
    </source>
</evidence>
<proteinExistence type="predicted"/>
<organism evidence="10 11">
    <name type="scientific">Winogradskya humida</name>
    <dbReference type="NCBI Taxonomy" id="113566"/>
    <lineage>
        <taxon>Bacteria</taxon>
        <taxon>Bacillati</taxon>
        <taxon>Actinomycetota</taxon>
        <taxon>Actinomycetes</taxon>
        <taxon>Micromonosporales</taxon>
        <taxon>Micromonosporaceae</taxon>
        <taxon>Winogradskya</taxon>
    </lineage>
</organism>
<keyword evidence="5 8" id="KW-0408">Iron</keyword>
<evidence type="ECO:0000259" key="9">
    <source>
        <dbReference type="Pfam" id="PF06902"/>
    </source>
</evidence>
<evidence type="ECO:0000256" key="7">
    <source>
        <dbReference type="ARBA" id="ARBA00023291"/>
    </source>
</evidence>
<name>A0ABQ3ZH68_9ACTN</name>
<dbReference type="Proteomes" id="UP000603200">
    <property type="component" value="Unassembled WGS sequence"/>
</dbReference>
<dbReference type="PANTHER" id="PTHR36923:SF3">
    <property type="entry name" value="FERREDOXIN"/>
    <property type="match status" value="1"/>
</dbReference>
<dbReference type="SUPFAM" id="SSF54862">
    <property type="entry name" value="4Fe-4S ferredoxins"/>
    <property type="match status" value="1"/>
</dbReference>
<dbReference type="InterPro" id="IPR010693">
    <property type="entry name" value="Divergent_4Fe-4S_mono-cluster"/>
</dbReference>
<dbReference type="InterPro" id="IPR001080">
    <property type="entry name" value="3Fe4S_ferredoxin"/>
</dbReference>
<gene>
    <name evidence="10" type="ORF">Ahu01nite_010430</name>
</gene>
<comment type="caution">
    <text evidence="10">The sequence shown here is derived from an EMBL/GenBank/DDBJ whole genome shotgun (WGS) entry which is preliminary data.</text>
</comment>
<dbReference type="Pfam" id="PF06902">
    <property type="entry name" value="Fer4_19"/>
    <property type="match status" value="1"/>
</dbReference>
<reference evidence="10 11" key="1">
    <citation type="submission" date="2021-01" db="EMBL/GenBank/DDBJ databases">
        <title>Whole genome shotgun sequence of Actinoplanes humidus NBRC 14915.</title>
        <authorList>
            <person name="Komaki H."/>
            <person name="Tamura T."/>
        </authorList>
    </citation>
    <scope>NUCLEOTIDE SEQUENCE [LARGE SCALE GENOMIC DNA]</scope>
    <source>
        <strain evidence="10 11">NBRC 14915</strain>
    </source>
</reference>
<keyword evidence="4 8" id="KW-0249">Electron transport</keyword>
<dbReference type="EMBL" id="BOMN01000013">
    <property type="protein sequence ID" value="GIE17941.1"/>
    <property type="molecule type" value="Genomic_DNA"/>
</dbReference>
<evidence type="ECO:0000256" key="1">
    <source>
        <dbReference type="ARBA" id="ARBA00001927"/>
    </source>
</evidence>
<dbReference type="PRINTS" id="PR00352">
    <property type="entry name" value="3FE4SFRDOXIN"/>
</dbReference>
<keyword evidence="3 8" id="KW-0479">Metal-binding</keyword>
<comment type="cofactor">
    <cofactor evidence="1">
        <name>[3Fe-4S] cluster</name>
        <dbReference type="ChEBI" id="CHEBI:21137"/>
    </cofactor>
</comment>
<evidence type="ECO:0000256" key="8">
    <source>
        <dbReference type="RuleBase" id="RU368020"/>
    </source>
</evidence>
<feature type="domain" description="Divergent 4Fe-4S mono-cluster" evidence="9">
    <location>
        <begin position="4"/>
        <end position="62"/>
    </location>
</feature>
<comment type="function">
    <text evidence="8">Ferredoxins are iron-sulfur proteins that transfer electrons in a wide variety of metabolic reactions.</text>
</comment>
<keyword evidence="2 8" id="KW-0813">Transport</keyword>
<dbReference type="RefSeq" id="WP_275411706.1">
    <property type="nucleotide sequence ID" value="NZ_BAAATV010000004.1"/>
</dbReference>
<dbReference type="InterPro" id="IPR051269">
    <property type="entry name" value="Fe-S_cluster_ET"/>
</dbReference>
<evidence type="ECO:0000256" key="3">
    <source>
        <dbReference type="ARBA" id="ARBA00022723"/>
    </source>
</evidence>
<keyword evidence="7" id="KW-0003">3Fe-4S</keyword>
<keyword evidence="6 8" id="KW-0411">Iron-sulfur</keyword>
<evidence type="ECO:0000256" key="5">
    <source>
        <dbReference type="ARBA" id="ARBA00023004"/>
    </source>
</evidence>
<dbReference type="PANTHER" id="PTHR36923">
    <property type="entry name" value="FERREDOXIN"/>
    <property type="match status" value="1"/>
</dbReference>
<evidence type="ECO:0000313" key="10">
    <source>
        <dbReference type="EMBL" id="GIE17941.1"/>
    </source>
</evidence>
<protein>
    <recommendedName>
        <fullName evidence="8">Ferredoxin</fullName>
    </recommendedName>
</protein>
<evidence type="ECO:0000256" key="4">
    <source>
        <dbReference type="ARBA" id="ARBA00022982"/>
    </source>
</evidence>
<evidence type="ECO:0000256" key="6">
    <source>
        <dbReference type="ARBA" id="ARBA00023014"/>
    </source>
</evidence>
<dbReference type="Gene3D" id="3.30.70.20">
    <property type="match status" value="1"/>
</dbReference>
<evidence type="ECO:0000313" key="11">
    <source>
        <dbReference type="Proteomes" id="UP000603200"/>
    </source>
</evidence>